<dbReference type="PROSITE" id="PS51063">
    <property type="entry name" value="HTH_CRP_2"/>
    <property type="match status" value="1"/>
</dbReference>
<keyword evidence="3" id="KW-0804">Transcription</keyword>
<reference evidence="5 6" key="1">
    <citation type="submission" date="2019-12" db="EMBL/GenBank/DDBJ databases">
        <title>Genomic-based taxomic classification of the family Erythrobacteraceae.</title>
        <authorList>
            <person name="Xu L."/>
        </authorList>
    </citation>
    <scope>NUCLEOTIDE SEQUENCE [LARGE SCALE GENOMIC DNA]</scope>
    <source>
        <strain evidence="5 6">MCCC 1A09962</strain>
    </source>
</reference>
<feature type="domain" description="HTH crp-type" evidence="4">
    <location>
        <begin position="174"/>
        <end position="248"/>
    </location>
</feature>
<keyword evidence="2" id="KW-0238">DNA-binding</keyword>
<evidence type="ECO:0000256" key="2">
    <source>
        <dbReference type="ARBA" id="ARBA00023125"/>
    </source>
</evidence>
<evidence type="ECO:0000259" key="4">
    <source>
        <dbReference type="PROSITE" id="PS51063"/>
    </source>
</evidence>
<keyword evidence="1" id="KW-0805">Transcription regulation</keyword>
<evidence type="ECO:0000256" key="3">
    <source>
        <dbReference type="ARBA" id="ARBA00023163"/>
    </source>
</evidence>
<proteinExistence type="predicted"/>
<comment type="caution">
    <text evidence="5">The sequence shown here is derived from an EMBL/GenBank/DDBJ whole genome shotgun (WGS) entry which is preliminary data.</text>
</comment>
<dbReference type="CDD" id="cd00038">
    <property type="entry name" value="CAP_ED"/>
    <property type="match status" value="1"/>
</dbReference>
<dbReference type="InterPro" id="IPR012318">
    <property type="entry name" value="HTH_CRP"/>
</dbReference>
<dbReference type="InterPro" id="IPR014710">
    <property type="entry name" value="RmlC-like_jellyroll"/>
</dbReference>
<gene>
    <name evidence="5" type="ORF">GRI38_00465</name>
</gene>
<evidence type="ECO:0000256" key="1">
    <source>
        <dbReference type="ARBA" id="ARBA00023015"/>
    </source>
</evidence>
<dbReference type="AlphaFoldDB" id="A0A844Z9A8"/>
<dbReference type="InterPro" id="IPR018490">
    <property type="entry name" value="cNMP-bd_dom_sf"/>
</dbReference>
<dbReference type="InterPro" id="IPR036390">
    <property type="entry name" value="WH_DNA-bd_sf"/>
</dbReference>
<dbReference type="Proteomes" id="UP000433104">
    <property type="component" value="Unassembled WGS sequence"/>
</dbReference>
<dbReference type="Gene3D" id="2.60.120.10">
    <property type="entry name" value="Jelly Rolls"/>
    <property type="match status" value="1"/>
</dbReference>
<sequence>MIRLSFQGRRTMTQLLIHNFDRTRHPLPQGNPLRRLSERLTKFDDDLSLSSLDIGSAEPETIMRDTTLWSRKEEQDTLYLLVKGCAFTFSILPNGRRFIADVYRGGSICNWRGFAMNSLSTDIQVKAGAQLLRLPAEALRKACADRPALENALSLHENARAYRSLQRMRTLVVGRSEDKFLHFLLDLQDELTTPQGPKEQIDPIMTQIEISDMLGMSAVHLNRTIQSLLAAKAIERTTRTTYRIKDREREAENLNYRYFFSPDLNESSGKHSSVEQLR</sequence>
<dbReference type="SUPFAM" id="SSF46785">
    <property type="entry name" value="Winged helix' DNA-binding domain"/>
    <property type="match status" value="1"/>
</dbReference>
<evidence type="ECO:0000313" key="5">
    <source>
        <dbReference type="EMBL" id="MXO84505.1"/>
    </source>
</evidence>
<dbReference type="SUPFAM" id="SSF51206">
    <property type="entry name" value="cAMP-binding domain-like"/>
    <property type="match status" value="1"/>
</dbReference>
<evidence type="ECO:0000313" key="6">
    <source>
        <dbReference type="Proteomes" id="UP000433104"/>
    </source>
</evidence>
<accession>A0A844Z9A8</accession>
<protein>
    <submittedName>
        <fullName evidence="5">Helix-turn-helix domain-containing protein</fullName>
    </submittedName>
</protein>
<dbReference type="GO" id="GO:0003677">
    <property type="term" value="F:DNA binding"/>
    <property type="evidence" value="ECO:0007669"/>
    <property type="project" value="UniProtKB-KW"/>
</dbReference>
<dbReference type="EMBL" id="WTYW01000001">
    <property type="protein sequence ID" value="MXO84505.1"/>
    <property type="molecule type" value="Genomic_DNA"/>
</dbReference>
<dbReference type="GO" id="GO:0006355">
    <property type="term" value="P:regulation of DNA-templated transcription"/>
    <property type="evidence" value="ECO:0007669"/>
    <property type="project" value="InterPro"/>
</dbReference>
<name>A0A844Z9A8_9SPHN</name>
<dbReference type="Pfam" id="PF00027">
    <property type="entry name" value="cNMP_binding"/>
    <property type="match status" value="1"/>
</dbReference>
<dbReference type="Pfam" id="PF13545">
    <property type="entry name" value="HTH_Crp_2"/>
    <property type="match status" value="1"/>
</dbReference>
<dbReference type="InterPro" id="IPR000595">
    <property type="entry name" value="cNMP-bd_dom"/>
</dbReference>
<keyword evidence="6" id="KW-1185">Reference proteome</keyword>
<organism evidence="5 6">
    <name type="scientific">Parapontixanthobacter aurantiacus</name>
    <dbReference type="NCBI Taxonomy" id="1463599"/>
    <lineage>
        <taxon>Bacteria</taxon>
        <taxon>Pseudomonadati</taxon>
        <taxon>Pseudomonadota</taxon>
        <taxon>Alphaproteobacteria</taxon>
        <taxon>Sphingomonadales</taxon>
        <taxon>Erythrobacteraceae</taxon>
        <taxon>Parapontixanthobacter</taxon>
    </lineage>
</organism>